<dbReference type="RefSeq" id="WP_158400808.1">
    <property type="nucleotide sequence ID" value="NZ_PRLB01000004.1"/>
</dbReference>
<proteinExistence type="predicted"/>
<comment type="caution">
    <text evidence="2">The sequence shown here is derived from an EMBL/GenBank/DDBJ whole genome shotgun (WGS) entry which is preliminary data.</text>
</comment>
<keyword evidence="1" id="KW-0175">Coiled coil</keyword>
<dbReference type="SUPFAM" id="SSF52540">
    <property type="entry name" value="P-loop containing nucleoside triphosphate hydrolases"/>
    <property type="match status" value="1"/>
</dbReference>
<name>A0A329TYW0_9FIRM</name>
<evidence type="ECO:0000256" key="1">
    <source>
        <dbReference type="SAM" id="Coils"/>
    </source>
</evidence>
<protein>
    <recommendedName>
        <fullName evidence="4">ATPase</fullName>
    </recommendedName>
</protein>
<dbReference type="Proteomes" id="UP000251144">
    <property type="component" value="Unassembled WGS sequence"/>
</dbReference>
<gene>
    <name evidence="2" type="ORF">C4N26_06115</name>
</gene>
<organism evidence="2 3">
    <name type="scientific">Faecalibacterium prausnitzii</name>
    <dbReference type="NCBI Taxonomy" id="853"/>
    <lineage>
        <taxon>Bacteria</taxon>
        <taxon>Bacillati</taxon>
        <taxon>Bacillota</taxon>
        <taxon>Clostridia</taxon>
        <taxon>Eubacteriales</taxon>
        <taxon>Oscillospiraceae</taxon>
        <taxon>Faecalibacterium</taxon>
    </lineage>
</organism>
<dbReference type="OrthoDB" id="9781752at2"/>
<dbReference type="InterPro" id="IPR027417">
    <property type="entry name" value="P-loop_NTPase"/>
</dbReference>
<dbReference type="AlphaFoldDB" id="A0A329TYW0"/>
<evidence type="ECO:0000313" key="2">
    <source>
        <dbReference type="EMBL" id="RAW54439.1"/>
    </source>
</evidence>
<reference evidence="2 3" key="1">
    <citation type="submission" date="2018-02" db="EMBL/GenBank/DDBJ databases">
        <title>Complete genome sequencing of Faecalibacterium prausnitzii strains isolated from the human gut.</title>
        <authorList>
            <person name="Fitzgerald B.C."/>
            <person name="Shkoporov A.N."/>
            <person name="Ross P.R."/>
            <person name="Hill C."/>
        </authorList>
    </citation>
    <scope>NUCLEOTIDE SEQUENCE [LARGE SCALE GENOMIC DNA]</scope>
    <source>
        <strain evidence="2 3">APC942/32-1</strain>
    </source>
</reference>
<evidence type="ECO:0000313" key="3">
    <source>
        <dbReference type="Proteomes" id="UP000251144"/>
    </source>
</evidence>
<feature type="coiled-coil region" evidence="1">
    <location>
        <begin position="308"/>
        <end position="335"/>
    </location>
</feature>
<evidence type="ECO:0008006" key="4">
    <source>
        <dbReference type="Google" id="ProtNLM"/>
    </source>
</evidence>
<accession>A0A329TYW0</accession>
<sequence length="363" mass="40100">MNAVRSDSVDFFLGTTTPAGFKGYFEPLRREPGMQMYLIKSGPGCGKSTLMKRLAVKAEQKGEPIQRIHCASDPDSLDGVIFLDKRAAIVDSTAPHVMEPDAPGAEEQVVSLYHTLDADALHAHADEVKRLFAQNTALRSRAARYIASAGSLLLDSRRAEACSANFEKVRRYVKRLCARTLPRLPEGASASEELRLLSAITPKGPVFYRGTVQALADRYVVFHDDYGAVSRLLLELIRAEALARGYHIITCPCAMHPDDKIDHLFIPALRLAFLTDNRWHPVQLPGVQAVRCTRFVDRENLAGYRARLRFNERAAAELLEQAADLMAQAKACHDELETYYRAAVDFGKVDEAAAQCAGMLGLA</sequence>
<dbReference type="EMBL" id="PRLB01000004">
    <property type="protein sequence ID" value="RAW54439.1"/>
    <property type="molecule type" value="Genomic_DNA"/>
</dbReference>